<evidence type="ECO:0000256" key="6">
    <source>
        <dbReference type="SAM" id="Phobius"/>
    </source>
</evidence>
<dbReference type="SUPFAM" id="SSF103473">
    <property type="entry name" value="MFS general substrate transporter"/>
    <property type="match status" value="1"/>
</dbReference>
<dbReference type="VEuPathDB" id="FungiDB:AeMF1_019039"/>
<organism evidence="8 9">
    <name type="scientific">Aphanomyces euteiches</name>
    <dbReference type="NCBI Taxonomy" id="100861"/>
    <lineage>
        <taxon>Eukaryota</taxon>
        <taxon>Sar</taxon>
        <taxon>Stramenopiles</taxon>
        <taxon>Oomycota</taxon>
        <taxon>Saprolegniomycetes</taxon>
        <taxon>Saprolegniales</taxon>
        <taxon>Verrucalvaceae</taxon>
        <taxon>Aphanomyces</taxon>
    </lineage>
</organism>
<accession>A0A6G0XKQ7</accession>
<name>A0A6G0XKQ7_9STRA</name>
<keyword evidence="5 6" id="KW-0472">Membrane</keyword>
<reference evidence="8 9" key="1">
    <citation type="submission" date="2019-07" db="EMBL/GenBank/DDBJ databases">
        <title>Genomics analysis of Aphanomyces spp. identifies a new class of oomycete effector associated with host adaptation.</title>
        <authorList>
            <person name="Gaulin E."/>
        </authorList>
    </citation>
    <scope>NUCLEOTIDE SEQUENCE [LARGE SCALE GENOMIC DNA]</scope>
    <source>
        <strain evidence="8 9">ATCC 201684</strain>
    </source>
</reference>
<dbReference type="InterPro" id="IPR051717">
    <property type="entry name" value="MFS_MFSD6"/>
</dbReference>
<evidence type="ECO:0000256" key="3">
    <source>
        <dbReference type="ARBA" id="ARBA00022692"/>
    </source>
</evidence>
<dbReference type="PANTHER" id="PTHR16172">
    <property type="entry name" value="MAJOR FACILITATOR SUPERFAMILY DOMAIN-CONTAINING PROTEIN 6-LIKE"/>
    <property type="match status" value="1"/>
</dbReference>
<dbReference type="InterPro" id="IPR036259">
    <property type="entry name" value="MFS_trans_sf"/>
</dbReference>
<evidence type="ECO:0000256" key="5">
    <source>
        <dbReference type="ARBA" id="ARBA00023136"/>
    </source>
</evidence>
<keyword evidence="9" id="KW-1185">Reference proteome</keyword>
<dbReference type="Pfam" id="PF12832">
    <property type="entry name" value="MFS_1_like"/>
    <property type="match status" value="1"/>
</dbReference>
<dbReference type="Proteomes" id="UP000481153">
    <property type="component" value="Unassembled WGS sequence"/>
</dbReference>
<dbReference type="AlphaFoldDB" id="A0A6G0XKQ7"/>
<dbReference type="PROSITE" id="PS50850">
    <property type="entry name" value="MFS"/>
    <property type="match status" value="1"/>
</dbReference>
<evidence type="ECO:0000313" key="9">
    <source>
        <dbReference type="Proteomes" id="UP000481153"/>
    </source>
</evidence>
<evidence type="ECO:0000256" key="4">
    <source>
        <dbReference type="ARBA" id="ARBA00022989"/>
    </source>
</evidence>
<feature type="domain" description="Major facilitator superfamily (MFS) profile" evidence="7">
    <location>
        <begin position="207"/>
        <end position="405"/>
    </location>
</feature>
<dbReference type="GO" id="GO:0022857">
    <property type="term" value="F:transmembrane transporter activity"/>
    <property type="evidence" value="ECO:0007669"/>
    <property type="project" value="InterPro"/>
</dbReference>
<proteinExistence type="inferred from homology"/>
<feature type="transmembrane region" description="Helical" evidence="6">
    <location>
        <begin position="134"/>
        <end position="154"/>
    </location>
</feature>
<feature type="transmembrane region" description="Helical" evidence="6">
    <location>
        <begin position="208"/>
        <end position="229"/>
    </location>
</feature>
<feature type="transmembrane region" description="Helical" evidence="6">
    <location>
        <begin position="363"/>
        <end position="383"/>
    </location>
</feature>
<comment type="caution">
    <text evidence="8">The sequence shown here is derived from an EMBL/GenBank/DDBJ whole genome shotgun (WGS) entry which is preliminary data.</text>
</comment>
<keyword evidence="3 6" id="KW-0812">Transmembrane</keyword>
<feature type="transmembrane region" description="Helical" evidence="6">
    <location>
        <begin position="70"/>
        <end position="86"/>
    </location>
</feature>
<comment type="similarity">
    <text evidence="2">Belongs to the major facilitator superfamily. MFSD6 family.</text>
</comment>
<sequence>MAIDQLWPAKAMYTVSYFGFATVLSYLPVFFNAYFDKLQIGILSAIPCVCSIVAPPLWGALADILNQQRWVHIFCIVSGTLLMFLTEFSVSSFWFTCFVVFLANFQANPTFSLLDQAVMALLENVGGEYGKQRLFGAIGWGFGSFITGLVVNTYGINWTFNLHLIFCLPNLYFLNMIPAANPKDGSSPSAQNLSFFEGLALIAKKVDIMLLFFVIFLIGLMFGVVSSFLTLNLYELSDKSTTIVGTAIWVETLSELPAFYVADAVANYLGIVKVLLISIIGYGIRITYYAVMVNAWSALPFELLHGLTFSLAWSACTKYMYDATPPGTEGTMMGLLNAVLNGLGRGAGTLMGGYLYENYDARFMWYATDLGVPLALVGLFLFSRSMDKHAAQKVDSMSPVEIKSE</sequence>
<gene>
    <name evidence="8" type="ORF">Ae201684_003863</name>
</gene>
<feature type="transmembrane region" description="Helical" evidence="6">
    <location>
        <begin position="12"/>
        <end position="34"/>
    </location>
</feature>
<evidence type="ECO:0000256" key="1">
    <source>
        <dbReference type="ARBA" id="ARBA00004141"/>
    </source>
</evidence>
<feature type="transmembrane region" description="Helical" evidence="6">
    <location>
        <begin position="268"/>
        <end position="291"/>
    </location>
</feature>
<feature type="transmembrane region" description="Helical" evidence="6">
    <location>
        <begin position="303"/>
        <end position="321"/>
    </location>
</feature>
<feature type="transmembrane region" description="Helical" evidence="6">
    <location>
        <begin position="40"/>
        <end position="58"/>
    </location>
</feature>
<dbReference type="GO" id="GO:0016020">
    <property type="term" value="C:membrane"/>
    <property type="evidence" value="ECO:0007669"/>
    <property type="project" value="UniProtKB-SubCell"/>
</dbReference>
<dbReference type="InterPro" id="IPR024989">
    <property type="entry name" value="MFS_assoc_dom"/>
</dbReference>
<comment type="subcellular location">
    <subcellularLocation>
        <location evidence="1">Membrane</location>
        <topology evidence="1">Multi-pass membrane protein</topology>
    </subcellularLocation>
</comment>
<evidence type="ECO:0000256" key="2">
    <source>
        <dbReference type="ARBA" id="ARBA00005241"/>
    </source>
</evidence>
<dbReference type="InterPro" id="IPR020846">
    <property type="entry name" value="MFS_dom"/>
</dbReference>
<evidence type="ECO:0000313" key="8">
    <source>
        <dbReference type="EMBL" id="KAF0740731.1"/>
    </source>
</evidence>
<dbReference type="EMBL" id="VJMJ01000045">
    <property type="protein sequence ID" value="KAF0740731.1"/>
    <property type="molecule type" value="Genomic_DNA"/>
</dbReference>
<dbReference type="PANTHER" id="PTHR16172:SF41">
    <property type="entry name" value="MAJOR FACILITATOR SUPERFAMILY DOMAIN-CONTAINING PROTEIN 6-LIKE"/>
    <property type="match status" value="1"/>
</dbReference>
<keyword evidence="4 6" id="KW-1133">Transmembrane helix</keyword>
<protein>
    <recommendedName>
        <fullName evidence="7">Major facilitator superfamily (MFS) profile domain-containing protein</fullName>
    </recommendedName>
</protein>
<evidence type="ECO:0000259" key="7">
    <source>
        <dbReference type="PROSITE" id="PS50850"/>
    </source>
</evidence>
<dbReference type="Gene3D" id="1.20.1250.20">
    <property type="entry name" value="MFS general substrate transporter like domains"/>
    <property type="match status" value="2"/>
</dbReference>